<keyword evidence="5" id="KW-0804">Transcription</keyword>
<evidence type="ECO:0000256" key="3">
    <source>
        <dbReference type="ARBA" id="ARBA00023015"/>
    </source>
</evidence>
<evidence type="ECO:0008006" key="9">
    <source>
        <dbReference type="Google" id="ProtNLM"/>
    </source>
</evidence>
<dbReference type="EMBL" id="CM010715">
    <property type="protein sequence ID" value="RZC45970.1"/>
    <property type="molecule type" value="Genomic_DNA"/>
</dbReference>
<evidence type="ECO:0000313" key="7">
    <source>
        <dbReference type="EMBL" id="RZC45970.1"/>
    </source>
</evidence>
<dbReference type="PANTHER" id="PTHR13421">
    <property type="entry name" value="SNRNA-ACTIVATING PROTEIN COMPLEX SUBUNIT 3"/>
    <property type="match status" value="1"/>
</dbReference>
<accession>A0A4Y7IDZ4</accession>
<proteinExistence type="inferred from homology"/>
<keyword evidence="4" id="KW-0238">DNA-binding</keyword>
<keyword evidence="8" id="KW-1185">Reference proteome</keyword>
<dbReference type="AlphaFoldDB" id="A0A4Y7IDZ4"/>
<organism evidence="7 8">
    <name type="scientific">Papaver somniferum</name>
    <name type="common">Opium poppy</name>
    <dbReference type="NCBI Taxonomy" id="3469"/>
    <lineage>
        <taxon>Eukaryota</taxon>
        <taxon>Viridiplantae</taxon>
        <taxon>Streptophyta</taxon>
        <taxon>Embryophyta</taxon>
        <taxon>Tracheophyta</taxon>
        <taxon>Spermatophyta</taxon>
        <taxon>Magnoliopsida</taxon>
        <taxon>Ranunculales</taxon>
        <taxon>Papaveraceae</taxon>
        <taxon>Papaveroideae</taxon>
        <taxon>Papaver</taxon>
    </lineage>
</organism>
<keyword evidence="6" id="KW-0539">Nucleus</keyword>
<protein>
    <recommendedName>
        <fullName evidence="9">snRNA-activating protein complex subunit</fullName>
    </recommendedName>
</protein>
<gene>
    <name evidence="7" type="ORF">C5167_038921</name>
</gene>
<sequence>MEFVDYSIEEGLEEEDEQSVCSSIARGGPIYVPDLTSPLIRLGRFEDLVLEELQSLKAELCVDSFHLCEEDLSVDELKIYTEEELVEKALQEAFQNNDENEPQVLEDLSNRMSKDDLGTSCCAIAHSESSEKRINTSPSYESLNGSLVQVGDPDSSGILVESNSKMSRKRGRKFDRDCRAAELESSYTAKVKQLANLKQKQDEDKLAARLHSFNGSCNAGDGVVPSSENIERMRTLRFINSSTKMKSSNTREHVAVSSQEVVLCVEIYHSIKKTIKTQEFLVLGNQTLAELRDQIFCSTDQLMEKEKQSDPSGYFLIEDVFCNDLRDPDAVDYSEPIFDWIRNSKKEALEKWDWILSGPLQPKEKALFGDTKTSHLPNFKAVDMHKVRFCDLSFRLGAGYIYCHQGDCKHFMVLRDMRLIHPEDEQNRAAYPVLMFQLKTRFEKCSVCRIYRATKVTVEDKWAPENPSYFCDNCYHLLHYNEDGSLLYEDYAVYDYHHD</sequence>
<evidence type="ECO:0000256" key="1">
    <source>
        <dbReference type="ARBA" id="ARBA00004123"/>
    </source>
</evidence>
<name>A0A4Y7IDZ4_PAPSO</name>
<evidence type="ECO:0000256" key="4">
    <source>
        <dbReference type="ARBA" id="ARBA00023125"/>
    </source>
</evidence>
<dbReference type="Gramene" id="RZC45970">
    <property type="protein sequence ID" value="RZC45970"/>
    <property type="gene ID" value="C5167_038921"/>
</dbReference>
<evidence type="ECO:0000313" key="8">
    <source>
        <dbReference type="Proteomes" id="UP000316621"/>
    </source>
</evidence>
<dbReference type="OMA" id="RRWNEGD"/>
<dbReference type="PANTHER" id="PTHR13421:SF16">
    <property type="entry name" value="SNRNA-ACTIVATING PROTEIN COMPLEX SUBUNIT 3"/>
    <property type="match status" value="1"/>
</dbReference>
<reference evidence="7 8" key="1">
    <citation type="journal article" date="2018" name="Science">
        <title>The opium poppy genome and morphinan production.</title>
        <authorList>
            <person name="Guo L."/>
            <person name="Winzer T."/>
            <person name="Yang X."/>
            <person name="Li Y."/>
            <person name="Ning Z."/>
            <person name="He Z."/>
            <person name="Teodor R."/>
            <person name="Lu Y."/>
            <person name="Bowser T.A."/>
            <person name="Graham I.A."/>
            <person name="Ye K."/>
        </authorList>
    </citation>
    <scope>NUCLEOTIDE SEQUENCE [LARGE SCALE GENOMIC DNA]</scope>
    <source>
        <strain evidence="8">cv. HN1</strain>
        <tissue evidence="7">Leaves</tissue>
    </source>
</reference>
<evidence type="ECO:0000256" key="2">
    <source>
        <dbReference type="ARBA" id="ARBA00010410"/>
    </source>
</evidence>
<dbReference type="GO" id="GO:0001006">
    <property type="term" value="F:RNA polymerase III type 3 promoter sequence-specific DNA binding"/>
    <property type="evidence" value="ECO:0007669"/>
    <property type="project" value="TreeGrafter"/>
</dbReference>
<evidence type="ECO:0000256" key="6">
    <source>
        <dbReference type="ARBA" id="ARBA00023242"/>
    </source>
</evidence>
<dbReference type="InterPro" id="IPR022042">
    <property type="entry name" value="snRNA-activating_su3"/>
</dbReference>
<dbReference type="Pfam" id="PF12251">
    <property type="entry name" value="SNAPC3"/>
    <property type="match status" value="1"/>
</dbReference>
<dbReference type="GO" id="GO:0042795">
    <property type="term" value="P:snRNA transcription by RNA polymerase II"/>
    <property type="evidence" value="ECO:0007669"/>
    <property type="project" value="TreeGrafter"/>
</dbReference>
<dbReference type="OrthoDB" id="46583at2759"/>
<dbReference type="STRING" id="3469.A0A4Y7IDZ4"/>
<evidence type="ECO:0000256" key="5">
    <source>
        <dbReference type="ARBA" id="ARBA00023163"/>
    </source>
</evidence>
<comment type="similarity">
    <text evidence="2">Belongs to the SNAPC3/SRD2 family.</text>
</comment>
<dbReference type="GO" id="GO:0019185">
    <property type="term" value="C:snRNA-activating protein complex"/>
    <property type="evidence" value="ECO:0007669"/>
    <property type="project" value="TreeGrafter"/>
</dbReference>
<dbReference type="GO" id="GO:0005634">
    <property type="term" value="C:nucleus"/>
    <property type="evidence" value="ECO:0007669"/>
    <property type="project" value="UniProtKB-SubCell"/>
</dbReference>
<dbReference type="GO" id="GO:0001046">
    <property type="term" value="F:core promoter sequence-specific DNA binding"/>
    <property type="evidence" value="ECO:0007669"/>
    <property type="project" value="TreeGrafter"/>
</dbReference>
<keyword evidence="3" id="KW-0805">Transcription regulation</keyword>
<dbReference type="GO" id="GO:0042796">
    <property type="term" value="P:snRNA transcription by RNA polymerase III"/>
    <property type="evidence" value="ECO:0007669"/>
    <property type="project" value="TreeGrafter"/>
</dbReference>
<dbReference type="GO" id="GO:0000978">
    <property type="term" value="F:RNA polymerase II cis-regulatory region sequence-specific DNA binding"/>
    <property type="evidence" value="ECO:0007669"/>
    <property type="project" value="TreeGrafter"/>
</dbReference>
<comment type="subcellular location">
    <subcellularLocation>
        <location evidence="1">Nucleus</location>
    </subcellularLocation>
</comment>
<dbReference type="Proteomes" id="UP000316621">
    <property type="component" value="Chromosome 1"/>
</dbReference>
<dbReference type="GO" id="GO:0003681">
    <property type="term" value="F:bent DNA binding"/>
    <property type="evidence" value="ECO:0007669"/>
    <property type="project" value="TreeGrafter"/>
</dbReference>